<proteinExistence type="predicted"/>
<dbReference type="GO" id="GO:0003677">
    <property type="term" value="F:DNA binding"/>
    <property type="evidence" value="ECO:0007669"/>
    <property type="project" value="InterPro"/>
</dbReference>
<dbReference type="OrthoDB" id="5769614at2"/>
<keyword evidence="3" id="KW-1185">Reference proteome</keyword>
<dbReference type="RefSeq" id="WP_091482032.1">
    <property type="nucleotide sequence ID" value="NZ_BJYC01000014.1"/>
</dbReference>
<dbReference type="Pfam" id="PF01381">
    <property type="entry name" value="HTH_3"/>
    <property type="match status" value="1"/>
</dbReference>
<dbReference type="SUPFAM" id="SSF47413">
    <property type="entry name" value="lambda repressor-like DNA-binding domains"/>
    <property type="match status" value="1"/>
</dbReference>
<dbReference type="SMART" id="SM00530">
    <property type="entry name" value="HTH_XRE"/>
    <property type="match status" value="1"/>
</dbReference>
<dbReference type="AlphaFoldDB" id="A0A1H7MLI5"/>
<accession>A0A1H7MLI5</accession>
<dbReference type="PROSITE" id="PS50943">
    <property type="entry name" value="HTH_CROC1"/>
    <property type="match status" value="1"/>
</dbReference>
<organism evidence="2 3">
    <name type="scientific">Alkalibacterium pelagium</name>
    <dbReference type="NCBI Taxonomy" id="426702"/>
    <lineage>
        <taxon>Bacteria</taxon>
        <taxon>Bacillati</taxon>
        <taxon>Bacillota</taxon>
        <taxon>Bacilli</taxon>
        <taxon>Lactobacillales</taxon>
        <taxon>Carnobacteriaceae</taxon>
        <taxon>Alkalibacterium</taxon>
    </lineage>
</organism>
<dbReference type="CDD" id="cd00093">
    <property type="entry name" value="HTH_XRE"/>
    <property type="match status" value="1"/>
</dbReference>
<dbReference type="InterPro" id="IPR010982">
    <property type="entry name" value="Lambda_DNA-bd_dom_sf"/>
</dbReference>
<sequence>MFGVTIREIRKSKSMTLKEAAGDTLSISQLSRFENGKSVIPVNLFYEILDNLNTTTEEFYYFMGQKKDRAILKTFDRIEAYVSKRDQVKLKQLKSELEAENPALYSWGQFLIYFIDSILNLYDSKEQNTAQPVLNYLMQVDDWGEMELRLYALFGFVFEVETTHFLMHTALKRSRKYLTVPAAARLLHTILSNNFSTFLFYGHIEYAEETITLFDTEYSENIDALTPHIDFTFNKGLLAFKKGDPDKGREYCEQAIAICDLFRQKESGNMYRNRYDTWKTEYNDPKFRELKVNVGFHDRMNGEE</sequence>
<dbReference type="Pfam" id="PF21259">
    <property type="entry name" value="Rgg_C"/>
    <property type="match status" value="1"/>
</dbReference>
<dbReference type="NCBIfam" id="TIGR01716">
    <property type="entry name" value="RGG_Cterm"/>
    <property type="match status" value="1"/>
</dbReference>
<dbReference type="Proteomes" id="UP000199081">
    <property type="component" value="Unassembled WGS sequence"/>
</dbReference>
<dbReference type="InterPro" id="IPR001387">
    <property type="entry name" value="Cro/C1-type_HTH"/>
</dbReference>
<gene>
    <name evidence="2" type="ORF">SAMN04488099_1123</name>
</gene>
<dbReference type="STRING" id="426702.SAMN04488099_1123"/>
<dbReference type="Gene3D" id="1.25.40.10">
    <property type="entry name" value="Tetratricopeptide repeat domain"/>
    <property type="match status" value="1"/>
</dbReference>
<dbReference type="PANTHER" id="PTHR37038">
    <property type="entry name" value="TRANSCRIPTIONAL REGULATOR-RELATED"/>
    <property type="match status" value="1"/>
</dbReference>
<reference evidence="3" key="1">
    <citation type="submission" date="2016-10" db="EMBL/GenBank/DDBJ databases">
        <authorList>
            <person name="Varghese N."/>
            <person name="Submissions S."/>
        </authorList>
    </citation>
    <scope>NUCLEOTIDE SEQUENCE [LARGE SCALE GENOMIC DNA]</scope>
    <source>
        <strain evidence="3">DSM 19183</strain>
    </source>
</reference>
<evidence type="ECO:0000259" key="1">
    <source>
        <dbReference type="PROSITE" id="PS50943"/>
    </source>
</evidence>
<name>A0A1H7MLI5_9LACT</name>
<feature type="domain" description="HTH cro/C1-type" evidence="1">
    <location>
        <begin position="6"/>
        <end position="59"/>
    </location>
</feature>
<dbReference type="EMBL" id="FNZU01000012">
    <property type="protein sequence ID" value="SEL11487.1"/>
    <property type="molecule type" value="Genomic_DNA"/>
</dbReference>
<dbReference type="InterPro" id="IPR010057">
    <property type="entry name" value="Transcription_activator_Rgg_C"/>
</dbReference>
<protein>
    <submittedName>
        <fullName evidence="2">Transcriptional activator, Rgg/GadR/MutR family, C-terminal domain-containing protein</fullName>
    </submittedName>
</protein>
<evidence type="ECO:0000313" key="2">
    <source>
        <dbReference type="EMBL" id="SEL11487.1"/>
    </source>
</evidence>
<evidence type="ECO:0000313" key="3">
    <source>
        <dbReference type="Proteomes" id="UP000199081"/>
    </source>
</evidence>
<dbReference type="InterPro" id="IPR011990">
    <property type="entry name" value="TPR-like_helical_dom_sf"/>
</dbReference>
<dbReference type="InterPro" id="IPR053163">
    <property type="entry name" value="HTH-type_regulator_Rgg"/>
</dbReference>